<proteinExistence type="predicted"/>
<organism evidence="4 5">
    <name type="scientific">Phytophthora nicotianae P1976</name>
    <dbReference type="NCBI Taxonomy" id="1317066"/>
    <lineage>
        <taxon>Eukaryota</taxon>
        <taxon>Sar</taxon>
        <taxon>Stramenopiles</taxon>
        <taxon>Oomycota</taxon>
        <taxon>Peronosporomycetes</taxon>
        <taxon>Peronosporales</taxon>
        <taxon>Peronosporaceae</taxon>
        <taxon>Phytophthora</taxon>
    </lineage>
</organism>
<dbReference type="Pfam" id="PF13359">
    <property type="entry name" value="DDE_Tnp_4"/>
    <property type="match status" value="1"/>
</dbReference>
<dbReference type="InterPro" id="IPR027806">
    <property type="entry name" value="HARBI1_dom"/>
</dbReference>
<sequence length="275" mass="31020">MAGKDSDVLLVLADAIRRQSDGVRAARRERIIHADSFGVQCLDTPNESAWMILYKYGTDINFLNETSLTRIAFGNLLRRFVGFYYFSRLQSRGRPFKLLFYHQVLRLVLCYYTGSMELGSLYMLFGVPPSTLARTLKRAEEALSMALSMSDPHVQQPSNADLQNAMYNGWFHSVFVTGTICFAADGCIIWCKHNCPGSWNDSDTSIGFWNRLLDPTYCPDPRKNVMLDFAFPCSTDRIGCILTPLKDGDLERLNPSVRSSARTLHNTITSVKQAA</sequence>
<protein>
    <recommendedName>
        <fullName evidence="3">DDE Tnp4 domain-containing protein</fullName>
    </recommendedName>
</protein>
<name>A0A080ZMD3_PHYNI</name>
<evidence type="ECO:0000313" key="4">
    <source>
        <dbReference type="EMBL" id="ETO67794.1"/>
    </source>
</evidence>
<evidence type="ECO:0000313" key="5">
    <source>
        <dbReference type="Proteomes" id="UP000028582"/>
    </source>
</evidence>
<dbReference type="EMBL" id="ANJA01002837">
    <property type="protein sequence ID" value="ETO67794.1"/>
    <property type="molecule type" value="Genomic_DNA"/>
</dbReference>
<gene>
    <name evidence="4" type="ORF">F444_15322</name>
</gene>
<comment type="cofactor">
    <cofactor evidence="1">
        <name>a divalent metal cation</name>
        <dbReference type="ChEBI" id="CHEBI:60240"/>
    </cofactor>
</comment>
<reference evidence="4 5" key="1">
    <citation type="submission" date="2013-11" db="EMBL/GenBank/DDBJ databases">
        <title>The Genome Sequence of Phytophthora parasitica P1976.</title>
        <authorList>
            <consortium name="The Broad Institute Genomics Platform"/>
            <person name="Russ C."/>
            <person name="Tyler B."/>
            <person name="Panabieres F."/>
            <person name="Shan W."/>
            <person name="Tripathy S."/>
            <person name="Grunwald N."/>
            <person name="Machado M."/>
            <person name="Johnson C.S."/>
            <person name="Walker B."/>
            <person name="Young S."/>
            <person name="Zeng Q."/>
            <person name="Gargeya S."/>
            <person name="Fitzgerald M."/>
            <person name="Haas B."/>
            <person name="Abouelleil A."/>
            <person name="Allen A.W."/>
            <person name="Alvarado L."/>
            <person name="Arachchi H.M."/>
            <person name="Berlin A.M."/>
            <person name="Chapman S.B."/>
            <person name="Gainer-Dewar J."/>
            <person name="Goldberg J."/>
            <person name="Griggs A."/>
            <person name="Gujja S."/>
            <person name="Hansen M."/>
            <person name="Howarth C."/>
            <person name="Imamovic A."/>
            <person name="Ireland A."/>
            <person name="Larimer J."/>
            <person name="McCowan C."/>
            <person name="Murphy C."/>
            <person name="Pearson M."/>
            <person name="Poon T.W."/>
            <person name="Priest M."/>
            <person name="Roberts A."/>
            <person name="Saif S."/>
            <person name="Shea T."/>
            <person name="Sisk P."/>
            <person name="Sykes S."/>
            <person name="Wortman J."/>
            <person name="Nusbaum C."/>
            <person name="Birren B."/>
        </authorList>
    </citation>
    <scope>NUCLEOTIDE SEQUENCE [LARGE SCALE GENOMIC DNA]</scope>
    <source>
        <strain evidence="4 5">P1976</strain>
    </source>
</reference>
<dbReference type="PANTHER" id="PTHR48471">
    <property type="entry name" value="DDE TNP4 DOMAIN-CONTAINING PROTEIN"/>
    <property type="match status" value="1"/>
</dbReference>
<evidence type="ECO:0000259" key="3">
    <source>
        <dbReference type="Pfam" id="PF13359"/>
    </source>
</evidence>
<evidence type="ECO:0000256" key="2">
    <source>
        <dbReference type="ARBA" id="ARBA00022723"/>
    </source>
</evidence>
<comment type="caution">
    <text evidence="4">The sequence shown here is derived from an EMBL/GenBank/DDBJ whole genome shotgun (WGS) entry which is preliminary data.</text>
</comment>
<keyword evidence="2" id="KW-0479">Metal-binding</keyword>
<evidence type="ECO:0000256" key="1">
    <source>
        <dbReference type="ARBA" id="ARBA00001968"/>
    </source>
</evidence>
<dbReference type="AlphaFoldDB" id="A0A080ZMD3"/>
<feature type="domain" description="DDE Tnp4" evidence="3">
    <location>
        <begin position="154"/>
        <end position="268"/>
    </location>
</feature>
<dbReference type="PANTHER" id="PTHR48471:SF1">
    <property type="entry name" value="DDE TNP4 DOMAIN-CONTAINING PROTEIN"/>
    <property type="match status" value="1"/>
</dbReference>
<dbReference type="Proteomes" id="UP000028582">
    <property type="component" value="Unassembled WGS sequence"/>
</dbReference>
<dbReference type="GO" id="GO:0046872">
    <property type="term" value="F:metal ion binding"/>
    <property type="evidence" value="ECO:0007669"/>
    <property type="project" value="UniProtKB-KW"/>
</dbReference>
<accession>A0A080ZMD3</accession>